<dbReference type="SUPFAM" id="SSF46689">
    <property type="entry name" value="Homeodomain-like"/>
    <property type="match status" value="1"/>
</dbReference>
<keyword evidence="1" id="KW-0805">Transcription regulation</keyword>
<dbReference type="eggNOG" id="COG1309">
    <property type="taxonomic scope" value="Bacteria"/>
</dbReference>
<evidence type="ECO:0000256" key="1">
    <source>
        <dbReference type="ARBA" id="ARBA00023015"/>
    </source>
</evidence>
<dbReference type="RefSeq" id="WP_010765502.1">
    <property type="nucleotide sequence ID" value="NZ_ASWB01000002.1"/>
</dbReference>
<feature type="domain" description="HTH tetR-type" evidence="5">
    <location>
        <begin position="11"/>
        <end position="71"/>
    </location>
</feature>
<accession>R2TFD1</accession>
<dbReference type="OrthoDB" id="9812484at2"/>
<evidence type="ECO:0000256" key="3">
    <source>
        <dbReference type="ARBA" id="ARBA00023163"/>
    </source>
</evidence>
<name>R2TFD1_9ENTE</name>
<dbReference type="AlphaFoldDB" id="R2TFD1"/>
<dbReference type="Proteomes" id="UP000014157">
    <property type="component" value="Unassembled WGS sequence"/>
</dbReference>
<evidence type="ECO:0000313" key="7">
    <source>
        <dbReference type="EMBL" id="EOT71961.1"/>
    </source>
</evidence>
<comment type="caution">
    <text evidence="6">The sequence shown here is derived from an EMBL/GenBank/DDBJ whole genome shotgun (WGS) entry which is preliminary data.</text>
</comment>
<protein>
    <recommendedName>
        <fullName evidence="5">HTH tetR-type domain-containing protein</fullName>
    </recommendedName>
</protein>
<dbReference type="PATRIC" id="fig|1158609.3.peg.2085"/>
<reference evidence="6 8" key="1">
    <citation type="submission" date="2013-02" db="EMBL/GenBank/DDBJ databases">
        <title>The Genome Sequence of Enterococcus moraviensis BAA-383.</title>
        <authorList>
            <consortium name="The Broad Institute Genome Sequencing Platform"/>
            <consortium name="The Broad Institute Genome Sequencing Center for Infectious Disease"/>
            <person name="Earl A.M."/>
            <person name="Gilmore M.S."/>
            <person name="Lebreton F."/>
            <person name="Walker B."/>
            <person name="Young S.K."/>
            <person name="Zeng Q."/>
            <person name="Gargeya S."/>
            <person name="Fitzgerald M."/>
            <person name="Haas B."/>
            <person name="Abouelleil A."/>
            <person name="Alvarado L."/>
            <person name="Arachchi H.M."/>
            <person name="Berlin A.M."/>
            <person name="Chapman S.B."/>
            <person name="Dewar J."/>
            <person name="Goldberg J."/>
            <person name="Griggs A."/>
            <person name="Gujja S."/>
            <person name="Hansen M."/>
            <person name="Howarth C."/>
            <person name="Imamovic A."/>
            <person name="Larimer J."/>
            <person name="McCowan C."/>
            <person name="Murphy C."/>
            <person name="Neiman D."/>
            <person name="Pearson M."/>
            <person name="Priest M."/>
            <person name="Roberts A."/>
            <person name="Saif S."/>
            <person name="Shea T."/>
            <person name="Sisk P."/>
            <person name="Sykes S."/>
            <person name="Wortman J."/>
            <person name="Nusbaum C."/>
            <person name="Birren B."/>
        </authorList>
    </citation>
    <scope>NUCLEOTIDE SEQUENCE [LARGE SCALE GENOMIC DNA]</scope>
    <source>
        <strain evidence="6 8">ATCC BAA-383</strain>
    </source>
</reference>
<dbReference type="STRING" id="155617.RV09_GL002191"/>
<dbReference type="PROSITE" id="PS50977">
    <property type="entry name" value="HTH_TETR_2"/>
    <property type="match status" value="1"/>
</dbReference>
<dbReference type="EMBL" id="AJAS01000016">
    <property type="protein sequence ID" value="EOH98864.1"/>
    <property type="molecule type" value="Genomic_DNA"/>
</dbReference>
<evidence type="ECO:0000313" key="6">
    <source>
        <dbReference type="EMBL" id="EOH98864.1"/>
    </source>
</evidence>
<dbReference type="InterPro" id="IPR009057">
    <property type="entry name" value="Homeodomain-like_sf"/>
</dbReference>
<dbReference type="PANTHER" id="PTHR47506">
    <property type="entry name" value="TRANSCRIPTIONAL REGULATORY PROTEIN"/>
    <property type="match status" value="1"/>
</dbReference>
<dbReference type="Proteomes" id="UP000013781">
    <property type="component" value="Unassembled WGS sequence"/>
</dbReference>
<dbReference type="PANTHER" id="PTHR47506:SF3">
    <property type="entry name" value="HTH-TYPE TRANSCRIPTIONAL REGULATOR LMRA"/>
    <property type="match status" value="1"/>
</dbReference>
<dbReference type="Gene3D" id="1.10.357.10">
    <property type="entry name" value="Tetracycline Repressor, domain 2"/>
    <property type="match status" value="1"/>
</dbReference>
<dbReference type="GO" id="GO:0003677">
    <property type="term" value="F:DNA binding"/>
    <property type="evidence" value="ECO:0007669"/>
    <property type="project" value="UniProtKB-UniRule"/>
</dbReference>
<dbReference type="Pfam" id="PF17924">
    <property type="entry name" value="TetR_C_19"/>
    <property type="match status" value="1"/>
</dbReference>
<sequence length="215" mass="25820">MPKKTFFHLPEEKQLRLLDAASIEFSRTSLKEASIANIVKLAEIPRGSFYQYFEDKEDLYYYYFDLLRQDSKKNIEQAIKEAEGDLFEGIDNYFSKMIFEVLIGQHSRFYQNLFMNLDYYATNRVSPHVTPNDRKSETCQEKRDEYSIYRQIDLTKLTVYDEQEFKMLMQMLMNIVFSSITEGYRKLEENSEYDIEEIIRHFKTKLNWLKKGACK</sequence>
<dbReference type="InterPro" id="IPR001647">
    <property type="entry name" value="HTH_TetR"/>
</dbReference>
<evidence type="ECO:0000256" key="2">
    <source>
        <dbReference type="ARBA" id="ARBA00023125"/>
    </source>
</evidence>
<keyword evidence="2 4" id="KW-0238">DNA-binding</keyword>
<evidence type="ECO:0000313" key="8">
    <source>
        <dbReference type="Proteomes" id="UP000013781"/>
    </source>
</evidence>
<keyword evidence="9" id="KW-1185">Reference proteome</keyword>
<evidence type="ECO:0000256" key="4">
    <source>
        <dbReference type="PROSITE-ProRule" id="PRU00335"/>
    </source>
</evidence>
<dbReference type="EMBL" id="ASWB01000002">
    <property type="protein sequence ID" value="EOT71961.1"/>
    <property type="molecule type" value="Genomic_DNA"/>
</dbReference>
<evidence type="ECO:0000313" key="9">
    <source>
        <dbReference type="Proteomes" id="UP000014157"/>
    </source>
</evidence>
<dbReference type="Pfam" id="PF00440">
    <property type="entry name" value="TetR_N"/>
    <property type="match status" value="1"/>
</dbReference>
<proteinExistence type="predicted"/>
<gene>
    <name evidence="7" type="ORF">I586_01768</name>
    <name evidence="6" type="ORF">UAY_02133</name>
</gene>
<evidence type="ECO:0000259" key="5">
    <source>
        <dbReference type="PROSITE" id="PS50977"/>
    </source>
</evidence>
<dbReference type="HOGENOM" id="CLU_069356_45_2_9"/>
<organism evidence="6 8">
    <name type="scientific">Enterococcus moraviensis ATCC BAA-383</name>
    <dbReference type="NCBI Taxonomy" id="1158609"/>
    <lineage>
        <taxon>Bacteria</taxon>
        <taxon>Bacillati</taxon>
        <taxon>Bacillota</taxon>
        <taxon>Bacilli</taxon>
        <taxon>Lactobacillales</taxon>
        <taxon>Enterococcaceae</taxon>
        <taxon>Enterococcus</taxon>
    </lineage>
</organism>
<keyword evidence="3" id="KW-0804">Transcription</keyword>
<feature type="DNA-binding region" description="H-T-H motif" evidence="4">
    <location>
        <begin position="34"/>
        <end position="53"/>
    </location>
</feature>
<reference evidence="7 9" key="2">
    <citation type="submission" date="2013-03" db="EMBL/GenBank/DDBJ databases">
        <title>The Genome Sequence of Enterococcus moraviensis BAA-383 (PacBio/Illumina hybrid assembly).</title>
        <authorList>
            <consortium name="The Broad Institute Genomics Platform"/>
            <consortium name="The Broad Institute Genome Sequencing Center for Infectious Disease"/>
            <person name="Earl A."/>
            <person name="Russ C."/>
            <person name="Gilmore M."/>
            <person name="Surin D."/>
            <person name="Walker B."/>
            <person name="Young S."/>
            <person name="Zeng Q."/>
            <person name="Gargeya S."/>
            <person name="Fitzgerald M."/>
            <person name="Haas B."/>
            <person name="Abouelleil A."/>
            <person name="Allen A.W."/>
            <person name="Alvarado L."/>
            <person name="Arachchi H.M."/>
            <person name="Berlin A.M."/>
            <person name="Chapman S.B."/>
            <person name="Gainer-Dewar J."/>
            <person name="Goldberg J."/>
            <person name="Griggs A."/>
            <person name="Gujja S."/>
            <person name="Hansen M."/>
            <person name="Howarth C."/>
            <person name="Imamovic A."/>
            <person name="Ireland A."/>
            <person name="Larimer J."/>
            <person name="McCowan C."/>
            <person name="Murphy C."/>
            <person name="Pearson M."/>
            <person name="Poon T.W."/>
            <person name="Priest M."/>
            <person name="Roberts A."/>
            <person name="Saif S."/>
            <person name="Shea T."/>
            <person name="Sisk P."/>
            <person name="Sykes S."/>
            <person name="Wortman J."/>
            <person name="Nusbaum C."/>
            <person name="Birren B."/>
        </authorList>
    </citation>
    <scope>NUCLEOTIDE SEQUENCE [LARGE SCALE GENOMIC DNA]</scope>
    <source>
        <strain evidence="7 9">ATCC BAA-383</strain>
    </source>
</reference>